<evidence type="ECO:0000259" key="12">
    <source>
        <dbReference type="Pfam" id="PF02770"/>
    </source>
</evidence>
<dbReference type="GO" id="GO:0016627">
    <property type="term" value="F:oxidoreductase activity, acting on the CH-CH group of donors"/>
    <property type="evidence" value="ECO:0007669"/>
    <property type="project" value="InterPro"/>
</dbReference>
<keyword evidence="5 10" id="KW-0560">Oxidoreductase</keyword>
<dbReference type="RefSeq" id="WP_192534478.1">
    <property type="nucleotide sequence ID" value="NZ_JACZHT010000005.1"/>
</dbReference>
<dbReference type="Proteomes" id="UP000631034">
    <property type="component" value="Unassembled WGS sequence"/>
</dbReference>
<evidence type="ECO:0000259" key="11">
    <source>
        <dbReference type="Pfam" id="PF00441"/>
    </source>
</evidence>
<evidence type="ECO:0000256" key="8">
    <source>
        <dbReference type="ARBA" id="ARBA00066694"/>
    </source>
</evidence>
<dbReference type="Pfam" id="PF02771">
    <property type="entry name" value="Acyl-CoA_dh_N"/>
    <property type="match status" value="1"/>
</dbReference>
<evidence type="ECO:0000256" key="7">
    <source>
        <dbReference type="ARBA" id="ARBA00058683"/>
    </source>
</evidence>
<dbReference type="SUPFAM" id="SSF47203">
    <property type="entry name" value="Acyl-CoA dehydrogenase C-terminal domain-like"/>
    <property type="match status" value="1"/>
</dbReference>
<dbReference type="InterPro" id="IPR013786">
    <property type="entry name" value="AcylCoA_DH/ox_N"/>
</dbReference>
<dbReference type="GO" id="GO:0050660">
    <property type="term" value="F:flavin adenine dinucleotide binding"/>
    <property type="evidence" value="ECO:0007669"/>
    <property type="project" value="InterPro"/>
</dbReference>
<feature type="domain" description="Acetyl-CoA dehydrogenase-like C-terminal" evidence="14">
    <location>
        <begin position="466"/>
        <end position="589"/>
    </location>
</feature>
<dbReference type="EC" id="1.3.99.41" evidence="8"/>
<dbReference type="InterPro" id="IPR009075">
    <property type="entry name" value="AcylCo_DH/oxidase_C"/>
</dbReference>
<dbReference type="AlphaFoldDB" id="A0A8J6YPU9"/>
<comment type="catalytic activity">
    <reaction evidence="6">
        <text>3-(methylsulfanyl)propanoyl-CoA + oxidized [electron-transfer flavoprotein] + H(+) = 3-(methylsulfanyl)acryloyl-CoA + reduced [electron-transfer flavoprotein]</text>
        <dbReference type="Rhea" id="RHEA:52612"/>
        <dbReference type="Rhea" id="RHEA-COMP:10685"/>
        <dbReference type="Rhea" id="RHEA-COMP:10686"/>
        <dbReference type="ChEBI" id="CHEBI:15378"/>
        <dbReference type="ChEBI" id="CHEBI:57692"/>
        <dbReference type="ChEBI" id="CHEBI:58307"/>
        <dbReference type="ChEBI" id="CHEBI:82815"/>
        <dbReference type="ChEBI" id="CHEBI:84994"/>
        <dbReference type="EC" id="1.3.99.41"/>
    </reaction>
    <physiologicalReaction direction="left-to-right" evidence="6">
        <dbReference type="Rhea" id="RHEA:52613"/>
    </physiologicalReaction>
</comment>
<dbReference type="InterPro" id="IPR037069">
    <property type="entry name" value="AcylCoA_DH/ox_N_sf"/>
</dbReference>
<proteinExistence type="inferred from homology"/>
<evidence type="ECO:0000259" key="14">
    <source>
        <dbReference type="Pfam" id="PF12806"/>
    </source>
</evidence>
<comment type="caution">
    <text evidence="15">The sequence shown here is derived from an EMBL/GenBank/DDBJ whole genome shotgun (WGS) entry which is preliminary data.</text>
</comment>
<evidence type="ECO:0000256" key="5">
    <source>
        <dbReference type="ARBA" id="ARBA00023002"/>
    </source>
</evidence>
<dbReference type="EMBL" id="JACZHT010000005">
    <property type="protein sequence ID" value="MBE1237466.1"/>
    <property type="molecule type" value="Genomic_DNA"/>
</dbReference>
<accession>A0A8J6YPU9</accession>
<dbReference type="InterPro" id="IPR009100">
    <property type="entry name" value="AcylCoA_DH/oxidase_NM_dom_sf"/>
</dbReference>
<keyword evidence="4 10" id="KW-0274">FAD</keyword>
<dbReference type="InterPro" id="IPR046373">
    <property type="entry name" value="Acyl-CoA_Oxase/DH_mid-dom_sf"/>
</dbReference>
<gene>
    <name evidence="15" type="ORF">IHV25_07370</name>
</gene>
<dbReference type="PANTHER" id="PTHR42803">
    <property type="entry name" value="ACYL-COA DEHYDROGENASE"/>
    <property type="match status" value="1"/>
</dbReference>
<dbReference type="Pfam" id="PF02770">
    <property type="entry name" value="Acyl-CoA_dh_M"/>
    <property type="match status" value="1"/>
</dbReference>
<dbReference type="Gene3D" id="2.40.110.10">
    <property type="entry name" value="Butyryl-CoA Dehydrogenase, subunit A, domain 2"/>
    <property type="match status" value="1"/>
</dbReference>
<dbReference type="Gene3D" id="1.20.140.10">
    <property type="entry name" value="Butyryl-CoA Dehydrogenase, subunit A, domain 3"/>
    <property type="match status" value="1"/>
</dbReference>
<evidence type="ECO:0000313" key="16">
    <source>
        <dbReference type="Proteomes" id="UP000631034"/>
    </source>
</evidence>
<keyword evidence="16" id="KW-1185">Reference proteome</keyword>
<name>A0A8J6YPU9_9PROT</name>
<dbReference type="FunFam" id="2.40.110.10:FF:000031">
    <property type="entry name" value="Acyl-CoA dehydrogenase, putative"/>
    <property type="match status" value="1"/>
</dbReference>
<sequence length="600" mass="64802">MAAYKAPLRDMRYLLHDVFQGANLASLPGFEEFTPDLLDAVLDEAAKITENVLHPLNRSGDEEGCRIENGQVRTPKGFPEAYQAFREGGWTSVSSDPAWGGQGLPRALNTLIEEMICSANVSFSLYPGLTHGACITLGRYASPELQETYLPKMVEGVWSGTMCLTEPHAGTDLGLLRTTARPLPDGSYSVTGTKIFITAGDHDLTENIIHLVLARLPDAPKGVGGISLFLVPKYVPDASGKPGEPNNVVASALEHKMGIKASATCVMNFDDSRGWMVGEPNKGLRALFTMMNTERLGVGLQGLALAEASYQGAATYALERLQGRSVAGPRFPDLPADPIIVHPDVRRMLLTQRAYAEGCRALAVWVAMALDNESRNPDPEERAAASDLVALMTPVVKALLTDLGSEAANLGMQVLGGHGYIREHGMEQYVRDCRIAQIYEGTNGIQALDLVGRKLPEGQGRLLRQFFHPVEAFIAEHSGNEALAPFIGPLQKVFGRLQQATGFIAERGMADPEEAGAASSDYLRLFGFTALAWLWARMVVVSMPKVGTHEDPTGFHVAKIATARFFMERVLPQTSGLFAAIMAGGGSMSTFPDEAFGDRN</sequence>
<dbReference type="InterPro" id="IPR036250">
    <property type="entry name" value="AcylCo_DH-like_C"/>
</dbReference>
<evidence type="ECO:0000256" key="2">
    <source>
        <dbReference type="ARBA" id="ARBA00009347"/>
    </source>
</evidence>
<evidence type="ECO:0000256" key="6">
    <source>
        <dbReference type="ARBA" id="ARBA00051388"/>
    </source>
</evidence>
<comment type="function">
    <text evidence="7">Involved in the assimilation of dimethylsulphoniopropionate (DMSP), an important compound in the fixation of carbon in marine phytoplankton, by mediating the conversion of 3-(methylthio)propanoyl-CoA (MMPA-CoA) to 3-(methylthio)acryloyl-CoA (MTA-CoA).</text>
</comment>
<dbReference type="InterPro" id="IPR006091">
    <property type="entry name" value="Acyl-CoA_Oxase/DH_mid-dom"/>
</dbReference>
<evidence type="ECO:0000313" key="15">
    <source>
        <dbReference type="EMBL" id="MBE1237466.1"/>
    </source>
</evidence>
<dbReference type="SUPFAM" id="SSF56645">
    <property type="entry name" value="Acyl-CoA dehydrogenase NM domain-like"/>
    <property type="match status" value="1"/>
</dbReference>
<comment type="cofactor">
    <cofactor evidence="1 10">
        <name>FAD</name>
        <dbReference type="ChEBI" id="CHEBI:57692"/>
    </cofactor>
</comment>
<evidence type="ECO:0000256" key="9">
    <source>
        <dbReference type="ARBA" id="ARBA00069043"/>
    </source>
</evidence>
<dbReference type="InterPro" id="IPR025878">
    <property type="entry name" value="Acyl-CoA_dh-like_C_dom"/>
</dbReference>
<comment type="similarity">
    <text evidence="2 10">Belongs to the acyl-CoA dehydrogenase family.</text>
</comment>
<dbReference type="Gene3D" id="1.10.540.10">
    <property type="entry name" value="Acyl-CoA dehydrogenase/oxidase, N-terminal domain"/>
    <property type="match status" value="1"/>
</dbReference>
<evidence type="ECO:0000256" key="10">
    <source>
        <dbReference type="RuleBase" id="RU362125"/>
    </source>
</evidence>
<feature type="domain" description="Acyl-CoA oxidase/dehydrogenase middle" evidence="12">
    <location>
        <begin position="162"/>
        <end position="271"/>
    </location>
</feature>
<evidence type="ECO:0000256" key="4">
    <source>
        <dbReference type="ARBA" id="ARBA00022827"/>
    </source>
</evidence>
<dbReference type="Pfam" id="PF00441">
    <property type="entry name" value="Acyl-CoA_dh_1"/>
    <property type="match status" value="1"/>
</dbReference>
<evidence type="ECO:0000256" key="3">
    <source>
        <dbReference type="ARBA" id="ARBA00022630"/>
    </source>
</evidence>
<keyword evidence="3 10" id="KW-0285">Flavoprotein</keyword>
<feature type="domain" description="Acyl-CoA dehydrogenase/oxidase C-terminal" evidence="11">
    <location>
        <begin position="281"/>
        <end position="450"/>
    </location>
</feature>
<dbReference type="Pfam" id="PF12806">
    <property type="entry name" value="Acyl-CoA_dh_C"/>
    <property type="match status" value="1"/>
</dbReference>
<reference evidence="15" key="1">
    <citation type="submission" date="2020-10" db="EMBL/GenBank/DDBJ databases">
        <title>Genome sequence of the unusual species of purple photosynthetic bacteria, Phaeovibrio sulfidiphilus DSM 23193, type strain.</title>
        <authorList>
            <person name="Kyndt J.A."/>
            <person name="Meyer T.E."/>
        </authorList>
    </citation>
    <scope>NUCLEOTIDE SEQUENCE</scope>
    <source>
        <strain evidence="15">DSM 23193</strain>
    </source>
</reference>
<dbReference type="PANTHER" id="PTHR42803:SF1">
    <property type="entry name" value="BROAD-SPECIFICITY LINEAR ACYL-COA DEHYDROGENASE FADE5"/>
    <property type="match status" value="1"/>
</dbReference>
<evidence type="ECO:0000256" key="1">
    <source>
        <dbReference type="ARBA" id="ARBA00001974"/>
    </source>
</evidence>
<protein>
    <recommendedName>
        <fullName evidence="9">3-methylmercaptopropionyl-CoA dehydrogenase</fullName>
        <ecNumber evidence="8">1.3.99.41</ecNumber>
    </recommendedName>
</protein>
<organism evidence="15 16">
    <name type="scientific">Phaeovibrio sulfidiphilus</name>
    <dbReference type="NCBI Taxonomy" id="1220600"/>
    <lineage>
        <taxon>Bacteria</taxon>
        <taxon>Pseudomonadati</taxon>
        <taxon>Pseudomonadota</taxon>
        <taxon>Alphaproteobacteria</taxon>
        <taxon>Rhodospirillales</taxon>
        <taxon>Rhodospirillaceae</taxon>
        <taxon>Phaeovibrio</taxon>
    </lineage>
</organism>
<evidence type="ECO:0000259" key="13">
    <source>
        <dbReference type="Pfam" id="PF02771"/>
    </source>
</evidence>
<dbReference type="InterPro" id="IPR052166">
    <property type="entry name" value="Diverse_Acyl-CoA_DH"/>
</dbReference>
<feature type="domain" description="Acyl-CoA dehydrogenase/oxidase N-terminal" evidence="13">
    <location>
        <begin position="42"/>
        <end position="156"/>
    </location>
</feature>